<name>A0A9D1WFJ2_9GAMM</name>
<dbReference type="AlphaFoldDB" id="A0A9D1WFJ2"/>
<dbReference type="SFLD" id="SFLDG01018">
    <property type="entry name" value="Squalene/Phytoene_Synthase_Lik"/>
    <property type="match status" value="1"/>
</dbReference>
<keyword evidence="1" id="KW-0808">Transferase</keyword>
<dbReference type="Gene3D" id="1.10.600.10">
    <property type="entry name" value="Farnesyl Diphosphate Synthase"/>
    <property type="match status" value="1"/>
</dbReference>
<evidence type="ECO:0000313" key="3">
    <source>
        <dbReference type="Proteomes" id="UP000886829"/>
    </source>
</evidence>
<dbReference type="PROSITE" id="PS01044">
    <property type="entry name" value="SQUALEN_PHYTOEN_SYN_1"/>
    <property type="match status" value="1"/>
</dbReference>
<dbReference type="GO" id="GO:0051996">
    <property type="term" value="F:squalene synthase [NAD(P)H] activity"/>
    <property type="evidence" value="ECO:0007669"/>
    <property type="project" value="InterPro"/>
</dbReference>
<dbReference type="Proteomes" id="UP000886829">
    <property type="component" value="Unassembled WGS sequence"/>
</dbReference>
<proteinExistence type="predicted"/>
<comment type="caution">
    <text evidence="2">The sequence shown here is derived from an EMBL/GenBank/DDBJ whole genome shotgun (WGS) entry which is preliminary data.</text>
</comment>
<protein>
    <submittedName>
        <fullName evidence="2">Squalene/phytoene synthase family protein</fullName>
    </submittedName>
</protein>
<dbReference type="InterPro" id="IPR008949">
    <property type="entry name" value="Isoprenoid_synthase_dom_sf"/>
</dbReference>
<organism evidence="2 3">
    <name type="scientific">Candidatus Anaerobiospirillum pullistercoris</name>
    <dbReference type="NCBI Taxonomy" id="2838452"/>
    <lineage>
        <taxon>Bacteria</taxon>
        <taxon>Pseudomonadati</taxon>
        <taxon>Pseudomonadota</taxon>
        <taxon>Gammaproteobacteria</taxon>
        <taxon>Aeromonadales</taxon>
        <taxon>Succinivibrionaceae</taxon>
        <taxon>Anaerobiospirillum</taxon>
    </lineage>
</organism>
<dbReference type="PANTHER" id="PTHR11626:SF2">
    <property type="entry name" value="SQUALENE SYNTHASE"/>
    <property type="match status" value="1"/>
</dbReference>
<dbReference type="PANTHER" id="PTHR11626">
    <property type="entry name" value="FARNESYL-DIPHOSPHATE FARNESYLTRANSFERASE"/>
    <property type="match status" value="1"/>
</dbReference>
<evidence type="ECO:0000256" key="1">
    <source>
        <dbReference type="ARBA" id="ARBA00022679"/>
    </source>
</evidence>
<evidence type="ECO:0000313" key="2">
    <source>
        <dbReference type="EMBL" id="HIX57988.1"/>
    </source>
</evidence>
<dbReference type="Pfam" id="PF00494">
    <property type="entry name" value="SQS_PSY"/>
    <property type="match status" value="1"/>
</dbReference>
<reference evidence="2" key="1">
    <citation type="journal article" date="2021" name="PeerJ">
        <title>Extensive microbial diversity within the chicken gut microbiome revealed by metagenomics and culture.</title>
        <authorList>
            <person name="Gilroy R."/>
            <person name="Ravi A."/>
            <person name="Getino M."/>
            <person name="Pursley I."/>
            <person name="Horton D.L."/>
            <person name="Alikhan N.F."/>
            <person name="Baker D."/>
            <person name="Gharbi K."/>
            <person name="Hall N."/>
            <person name="Watson M."/>
            <person name="Adriaenssens E.M."/>
            <person name="Foster-Nyarko E."/>
            <person name="Jarju S."/>
            <person name="Secka A."/>
            <person name="Antonio M."/>
            <person name="Oren A."/>
            <person name="Chaudhuri R.R."/>
            <person name="La Ragione R."/>
            <person name="Hildebrand F."/>
            <person name="Pallen M.J."/>
        </authorList>
    </citation>
    <scope>NUCLEOTIDE SEQUENCE</scope>
    <source>
        <strain evidence="2">USASDec5-558</strain>
    </source>
</reference>
<reference evidence="2" key="2">
    <citation type="submission" date="2021-04" db="EMBL/GenBank/DDBJ databases">
        <authorList>
            <person name="Gilroy R."/>
        </authorList>
    </citation>
    <scope>NUCLEOTIDE SEQUENCE</scope>
    <source>
        <strain evidence="2">USASDec5-558</strain>
    </source>
</reference>
<accession>A0A9D1WFJ2</accession>
<sequence>MAIFFFRMDTYPPPQNKQTNRTNLGATEVGTTDNISLGKDTVKADAAAVSAAAPAADAECLTLDELYFHLNKVSRSFAITIPFMRKPLRDQVALAYLLCRIVDTVEDDATAPINEKITWLSDFSFLADDEFADEDVLHSLKVRALDLTRNGSAADDINLVANLERAVHLLQTFEDEVQEVICHAAAILAHGMATSLRNKRDQEEISSLDDVDNYCYSVAGVVGELLAELFCLADRRANKKDLLELAVSFGEGLQLTNILRDRAKDAQRGASFLPPAKEDEEESVLEYVAITQGHLDDAINFICKLPSRTSAGVRMFCLTNVAMAMVLLRQVSRHPLDPECNYKISRSQVKRLFLLCRMSVRSNRAVRALSFALSFGMKSQRRSARQLRDKVSLWDHSSTN</sequence>
<dbReference type="InterPro" id="IPR044844">
    <property type="entry name" value="Trans_IPPS_euk-type"/>
</dbReference>
<dbReference type="EMBL" id="DXEV01000219">
    <property type="protein sequence ID" value="HIX57988.1"/>
    <property type="molecule type" value="Genomic_DNA"/>
</dbReference>
<dbReference type="InterPro" id="IPR002060">
    <property type="entry name" value="Squ/phyt_synthse"/>
</dbReference>
<dbReference type="GO" id="GO:0045338">
    <property type="term" value="P:farnesyl diphosphate metabolic process"/>
    <property type="evidence" value="ECO:0007669"/>
    <property type="project" value="InterPro"/>
</dbReference>
<dbReference type="InterPro" id="IPR019845">
    <property type="entry name" value="Squalene/phytoene_synthase_CS"/>
</dbReference>
<gene>
    <name evidence="2" type="ORF">H9850_11040</name>
</gene>
<dbReference type="SUPFAM" id="SSF48576">
    <property type="entry name" value="Terpenoid synthases"/>
    <property type="match status" value="1"/>
</dbReference>
<dbReference type="SFLD" id="SFLDS00005">
    <property type="entry name" value="Isoprenoid_Synthase_Type_I"/>
    <property type="match status" value="1"/>
</dbReference>